<sequence>MHVSQDSVERHLVQLDKALAALAAKKAHPSLFNPGVREKALKRSLARALGEARNQASQSRLTAAAPLAEVAQVAAGSALVFLRRPDSLFLEVPMLEEALEPDMEPPAANPSDEQGDIFASLPVAKAQPLEGGTAGNAVKDVLLRCLPAFRLGVTAETLSHILRLSEAPAFFTMSHKEKAFEVSVQSIADTIVAEWLKQPDSPLLRASCVGLGCAMDIDHDDKGIVIAIVV</sequence>
<organism evidence="1 2">
    <name type="scientific">Symbiodinium necroappetens</name>
    <dbReference type="NCBI Taxonomy" id="1628268"/>
    <lineage>
        <taxon>Eukaryota</taxon>
        <taxon>Sar</taxon>
        <taxon>Alveolata</taxon>
        <taxon>Dinophyceae</taxon>
        <taxon>Suessiales</taxon>
        <taxon>Symbiodiniaceae</taxon>
        <taxon>Symbiodinium</taxon>
    </lineage>
</organism>
<accession>A0A812N593</accession>
<reference evidence="1" key="1">
    <citation type="submission" date="2021-02" db="EMBL/GenBank/DDBJ databases">
        <authorList>
            <person name="Dougan E. K."/>
            <person name="Rhodes N."/>
            <person name="Thang M."/>
            <person name="Chan C."/>
        </authorList>
    </citation>
    <scope>NUCLEOTIDE SEQUENCE</scope>
</reference>
<keyword evidence="2" id="KW-1185">Reference proteome</keyword>
<dbReference type="Proteomes" id="UP000601435">
    <property type="component" value="Unassembled WGS sequence"/>
</dbReference>
<comment type="caution">
    <text evidence="1">The sequence shown here is derived from an EMBL/GenBank/DDBJ whole genome shotgun (WGS) entry which is preliminary data.</text>
</comment>
<name>A0A812N593_9DINO</name>
<proteinExistence type="predicted"/>
<evidence type="ECO:0000313" key="1">
    <source>
        <dbReference type="EMBL" id="CAE7288539.1"/>
    </source>
</evidence>
<evidence type="ECO:0000313" key="2">
    <source>
        <dbReference type="Proteomes" id="UP000601435"/>
    </source>
</evidence>
<gene>
    <name evidence="1" type="ORF">SNEC2469_LOCUS7059</name>
</gene>
<protein>
    <submittedName>
        <fullName evidence="1">Uncharacterized protein</fullName>
    </submittedName>
</protein>
<dbReference type="OrthoDB" id="424817at2759"/>
<dbReference type="AlphaFoldDB" id="A0A812N593"/>
<dbReference type="EMBL" id="CAJNJA010012106">
    <property type="protein sequence ID" value="CAE7288539.1"/>
    <property type="molecule type" value="Genomic_DNA"/>
</dbReference>